<feature type="compositionally biased region" description="Basic and acidic residues" evidence="1">
    <location>
        <begin position="149"/>
        <end position="162"/>
    </location>
</feature>
<reference evidence="2 3" key="1">
    <citation type="submission" date="2016-03" db="EMBL/GenBank/DDBJ databases">
        <title>Draft genome sequence of the Fonsecaea monophora CBS 269.37.</title>
        <authorList>
            <person name="Bombassaro A."/>
            <person name="Vinicius W.A."/>
            <person name="De Hoog S."/>
            <person name="Sun J."/>
            <person name="Souza E.M."/>
            <person name="Raittz R.T."/>
            <person name="Costa F."/>
            <person name="Leao A.C."/>
            <person name="Tadra-Sfeir M.Z."/>
            <person name="Baura V."/>
            <person name="Balsanelli E."/>
            <person name="Pedrosa F.O."/>
            <person name="Moreno L.F."/>
            <person name="Steffens M.B."/>
            <person name="Xi L."/>
            <person name="Bocca A.L."/>
            <person name="Felipe M.S."/>
            <person name="Teixeira M."/>
            <person name="Telles Filho F.Q."/>
            <person name="Azevedo C.M."/>
            <person name="Gomes R."/>
            <person name="Vicente V.A."/>
        </authorList>
    </citation>
    <scope>NUCLEOTIDE SEQUENCE [LARGE SCALE GENOMIC DNA]</scope>
    <source>
        <strain evidence="2 3">CBS 269.37</strain>
    </source>
</reference>
<evidence type="ECO:0000313" key="2">
    <source>
        <dbReference type="EMBL" id="OAG45264.1"/>
    </source>
</evidence>
<proteinExistence type="predicted"/>
<comment type="caution">
    <text evidence="2">The sequence shown here is derived from an EMBL/GenBank/DDBJ whole genome shotgun (WGS) entry which is preliminary data.</text>
</comment>
<dbReference type="GeneID" id="34595794"/>
<gene>
    <name evidence="2" type="ORF">AYO21_00612</name>
</gene>
<evidence type="ECO:0000256" key="1">
    <source>
        <dbReference type="SAM" id="MobiDB-lite"/>
    </source>
</evidence>
<sequence length="392" mass="45592">MASTRDEAKDEAVLPPDAFKYLNSIKLHQPQFLGKRFARLCNNFKYIPPPGHRVMLYKAKLEHGRILRRLKKAYRLPYYWHGCFKELLQWLHRIDFTQDNQIYFDRFLGEIMEETEFECSIPLLQTRTHEFLLVWESGLSMMNTPYATRSDEETTSYERRTSYQDTSSDEEASSDEETIEDKCEEPRWLIHEFNPALQVERNSDTEEPILPLRFGLPVGRVTCFKKGKGKDHDGYSSFHLVFHPVDKSFWMVVDRYLGWERFGECGSDVDVHSDTPEYEYLDNKERNIRLRLRLGRRNNMAGAEAFRLGSADLWFPKGLGLSELDAGKLVSRSDRRPRGPAVDFSSLPKVSRFRDSEAPQIHIAEDSSFQSYLAENGVVKGRSWLSVSPLPA</sequence>
<dbReference type="RefSeq" id="XP_022517216.1">
    <property type="nucleotide sequence ID" value="XM_022650602.1"/>
</dbReference>
<name>A0A177FLQ0_9EURO</name>
<dbReference type="EMBL" id="LVKK01000002">
    <property type="protein sequence ID" value="OAG45264.1"/>
    <property type="molecule type" value="Genomic_DNA"/>
</dbReference>
<dbReference type="AlphaFoldDB" id="A0A177FLQ0"/>
<protein>
    <submittedName>
        <fullName evidence="2">Uncharacterized protein</fullName>
    </submittedName>
</protein>
<feature type="region of interest" description="Disordered" evidence="1">
    <location>
        <begin position="146"/>
        <end position="180"/>
    </location>
</feature>
<accession>A0A177FLQ0</accession>
<organism evidence="2 3">
    <name type="scientific">Fonsecaea monophora</name>
    <dbReference type="NCBI Taxonomy" id="254056"/>
    <lineage>
        <taxon>Eukaryota</taxon>
        <taxon>Fungi</taxon>
        <taxon>Dikarya</taxon>
        <taxon>Ascomycota</taxon>
        <taxon>Pezizomycotina</taxon>
        <taxon>Eurotiomycetes</taxon>
        <taxon>Chaetothyriomycetidae</taxon>
        <taxon>Chaetothyriales</taxon>
        <taxon>Herpotrichiellaceae</taxon>
        <taxon>Fonsecaea</taxon>
    </lineage>
</organism>
<keyword evidence="3" id="KW-1185">Reference proteome</keyword>
<evidence type="ECO:0000313" key="3">
    <source>
        <dbReference type="Proteomes" id="UP000077002"/>
    </source>
</evidence>
<feature type="compositionally biased region" description="Acidic residues" evidence="1">
    <location>
        <begin position="167"/>
        <end position="179"/>
    </location>
</feature>
<dbReference type="Proteomes" id="UP000077002">
    <property type="component" value="Unassembled WGS sequence"/>
</dbReference>
<dbReference type="OrthoDB" id="4147929at2759"/>